<accession>A0A699HY74</accession>
<name>A0A699HY74_TANCI</name>
<protein>
    <submittedName>
        <fullName evidence="2">START domain-containing protein</fullName>
    </submittedName>
</protein>
<evidence type="ECO:0000313" key="2">
    <source>
        <dbReference type="EMBL" id="GEY98083.1"/>
    </source>
</evidence>
<proteinExistence type="predicted"/>
<organism evidence="2">
    <name type="scientific">Tanacetum cinerariifolium</name>
    <name type="common">Dalmatian daisy</name>
    <name type="synonym">Chrysanthemum cinerariifolium</name>
    <dbReference type="NCBI Taxonomy" id="118510"/>
    <lineage>
        <taxon>Eukaryota</taxon>
        <taxon>Viridiplantae</taxon>
        <taxon>Streptophyta</taxon>
        <taxon>Embryophyta</taxon>
        <taxon>Tracheophyta</taxon>
        <taxon>Spermatophyta</taxon>
        <taxon>Magnoliopsida</taxon>
        <taxon>eudicotyledons</taxon>
        <taxon>Gunneridae</taxon>
        <taxon>Pentapetalae</taxon>
        <taxon>asterids</taxon>
        <taxon>campanulids</taxon>
        <taxon>Asterales</taxon>
        <taxon>Asteraceae</taxon>
        <taxon>Asteroideae</taxon>
        <taxon>Anthemideae</taxon>
        <taxon>Anthemidinae</taxon>
        <taxon>Tanacetum</taxon>
    </lineage>
</organism>
<dbReference type="AlphaFoldDB" id="A0A699HY74"/>
<reference evidence="2" key="1">
    <citation type="journal article" date="2019" name="Sci. Rep.">
        <title>Draft genome of Tanacetum cinerariifolium, the natural source of mosquito coil.</title>
        <authorList>
            <person name="Yamashiro T."/>
            <person name="Shiraishi A."/>
            <person name="Satake H."/>
            <person name="Nakayama K."/>
        </authorList>
    </citation>
    <scope>NUCLEOTIDE SEQUENCE</scope>
</reference>
<sequence>MFLKNLVVNGPYVMRMIEDASSMVEKPKMRLQTKDDLTSDEMKKLRRLMHDTNLSEQEMISRFMNEFDKFTSKFAALQCTQADLLARQLRNSAGSTKRGDEQHGEIRKEEMESGLGSDIHHTRAKKYESVMAGVKELRELFKDGLWIKSSGGGGGDVLDEHKYQQAFLRSSNQNHRPWTTKA</sequence>
<feature type="compositionally biased region" description="Basic and acidic residues" evidence="1">
    <location>
        <begin position="97"/>
        <end position="111"/>
    </location>
</feature>
<comment type="caution">
    <text evidence="2">The sequence shown here is derived from an EMBL/GenBank/DDBJ whole genome shotgun (WGS) entry which is preliminary data.</text>
</comment>
<evidence type="ECO:0000256" key="1">
    <source>
        <dbReference type="SAM" id="MobiDB-lite"/>
    </source>
</evidence>
<gene>
    <name evidence="2" type="ORF">Tci_470057</name>
</gene>
<dbReference type="EMBL" id="BKCJ010228634">
    <property type="protein sequence ID" value="GEY98083.1"/>
    <property type="molecule type" value="Genomic_DNA"/>
</dbReference>
<feature type="region of interest" description="Disordered" evidence="1">
    <location>
        <begin position="92"/>
        <end position="119"/>
    </location>
</feature>